<dbReference type="EMBL" id="JAJFAZ020000005">
    <property type="protein sequence ID" value="KAI5327839.1"/>
    <property type="molecule type" value="Genomic_DNA"/>
</dbReference>
<dbReference type="Proteomes" id="UP001054821">
    <property type="component" value="Chromosome 5"/>
</dbReference>
<name>A0AAD4VMK0_PRUDU</name>
<accession>A0AAD4VMK0</accession>
<comment type="caution">
    <text evidence="1">The sequence shown here is derived from an EMBL/GenBank/DDBJ whole genome shotgun (WGS) entry which is preliminary data.</text>
</comment>
<evidence type="ECO:0000313" key="1">
    <source>
        <dbReference type="EMBL" id="KAI5327839.1"/>
    </source>
</evidence>
<reference evidence="1 2" key="1">
    <citation type="journal article" date="2022" name="G3 (Bethesda)">
        <title>Whole-genome sequence and methylome profiling of the almond [Prunus dulcis (Mill.) D.A. Webb] cultivar 'Nonpareil'.</title>
        <authorList>
            <person name="D'Amico-Willman K.M."/>
            <person name="Ouma W.Z."/>
            <person name="Meulia T."/>
            <person name="Sideli G.M."/>
            <person name="Gradziel T.M."/>
            <person name="Fresnedo-Ramirez J."/>
        </authorList>
    </citation>
    <scope>NUCLEOTIDE SEQUENCE [LARGE SCALE GENOMIC DNA]</scope>
    <source>
        <strain evidence="1">Clone GOH B32 T37-40</strain>
    </source>
</reference>
<evidence type="ECO:0000313" key="2">
    <source>
        <dbReference type="Proteomes" id="UP001054821"/>
    </source>
</evidence>
<sequence length="72" mass="8660">MEVDRLKQELVDAARNRDEEYQANTKHIRVEMARQFRYCWVQGQQPSKYRFVAGPDDNDDELEFDPTGYELF</sequence>
<keyword evidence="2" id="KW-1185">Reference proteome</keyword>
<proteinExistence type="predicted"/>
<gene>
    <name evidence="1" type="ORF">L3X38_027235</name>
</gene>
<protein>
    <submittedName>
        <fullName evidence="1">Uncharacterized protein</fullName>
    </submittedName>
</protein>
<organism evidence="1 2">
    <name type="scientific">Prunus dulcis</name>
    <name type="common">Almond</name>
    <name type="synonym">Amygdalus dulcis</name>
    <dbReference type="NCBI Taxonomy" id="3755"/>
    <lineage>
        <taxon>Eukaryota</taxon>
        <taxon>Viridiplantae</taxon>
        <taxon>Streptophyta</taxon>
        <taxon>Embryophyta</taxon>
        <taxon>Tracheophyta</taxon>
        <taxon>Spermatophyta</taxon>
        <taxon>Magnoliopsida</taxon>
        <taxon>eudicotyledons</taxon>
        <taxon>Gunneridae</taxon>
        <taxon>Pentapetalae</taxon>
        <taxon>rosids</taxon>
        <taxon>fabids</taxon>
        <taxon>Rosales</taxon>
        <taxon>Rosaceae</taxon>
        <taxon>Amygdaloideae</taxon>
        <taxon>Amygdaleae</taxon>
        <taxon>Prunus</taxon>
    </lineage>
</organism>
<dbReference type="AlphaFoldDB" id="A0AAD4VMK0"/>